<evidence type="ECO:0000256" key="9">
    <source>
        <dbReference type="PROSITE-ProRule" id="PRU00455"/>
    </source>
</evidence>
<dbReference type="InterPro" id="IPR008974">
    <property type="entry name" value="TRAF-like"/>
</dbReference>
<dbReference type="STRING" id="136037.A0A067RU74"/>
<evidence type="ECO:0000256" key="2">
    <source>
        <dbReference type="ARBA" id="ARBA00004906"/>
    </source>
</evidence>
<feature type="domain" description="SIAH-type" evidence="12">
    <location>
        <begin position="74"/>
        <end position="131"/>
    </location>
</feature>
<reference evidence="13 14" key="1">
    <citation type="journal article" date="2014" name="Nat. Commun.">
        <title>Molecular traces of alternative social organization in a termite genome.</title>
        <authorList>
            <person name="Terrapon N."/>
            <person name="Li C."/>
            <person name="Robertson H.M."/>
            <person name="Ji L."/>
            <person name="Meng X."/>
            <person name="Booth W."/>
            <person name="Chen Z."/>
            <person name="Childers C.P."/>
            <person name="Glastad K.M."/>
            <person name="Gokhale K."/>
            <person name="Gowin J."/>
            <person name="Gronenberg W."/>
            <person name="Hermansen R.A."/>
            <person name="Hu H."/>
            <person name="Hunt B.G."/>
            <person name="Huylmans A.K."/>
            <person name="Khalil S.M."/>
            <person name="Mitchell R.D."/>
            <person name="Munoz-Torres M.C."/>
            <person name="Mustard J.A."/>
            <person name="Pan H."/>
            <person name="Reese J.T."/>
            <person name="Scharf M.E."/>
            <person name="Sun F."/>
            <person name="Vogel H."/>
            <person name="Xiao J."/>
            <person name="Yang W."/>
            <person name="Yang Z."/>
            <person name="Yang Z."/>
            <person name="Zhou J."/>
            <person name="Zhu J."/>
            <person name="Brent C.S."/>
            <person name="Elsik C.G."/>
            <person name="Goodisman M.A."/>
            <person name="Liberles D.A."/>
            <person name="Roe R.M."/>
            <person name="Vargo E.L."/>
            <person name="Vilcinskas A."/>
            <person name="Wang J."/>
            <person name="Bornberg-Bauer E."/>
            <person name="Korb J."/>
            <person name="Zhang G."/>
            <person name="Liebig J."/>
        </authorList>
    </citation>
    <scope>NUCLEOTIDE SEQUENCE [LARGE SCALE GENOMIC DNA]</scope>
    <source>
        <tissue evidence="13">Whole organism</tissue>
    </source>
</reference>
<dbReference type="InParanoid" id="A0A067RU74"/>
<dbReference type="PROSITE" id="PS51081">
    <property type="entry name" value="ZF_SIAH"/>
    <property type="match status" value="1"/>
</dbReference>
<dbReference type="PANTHER" id="PTHR45877">
    <property type="entry name" value="E3 UBIQUITIN-PROTEIN LIGASE SIAH2"/>
    <property type="match status" value="1"/>
</dbReference>
<dbReference type="InterPro" id="IPR001841">
    <property type="entry name" value="Znf_RING"/>
</dbReference>
<evidence type="ECO:0000256" key="7">
    <source>
        <dbReference type="ARBA" id="ARBA00022786"/>
    </source>
</evidence>
<sequence length="259" mass="29653">MAGAFCTSDLAEELIKMLECRVCREIMKPPIVQCMSGHNICNKCYLQLGFDPCPVCRLKKTEVRNLLAEKMCQKILYPCKNSGCAEALLLMDMVRHEVNCNFRIFDCPINRLCLWKGMLSNILRHAETAHGTSVWHEDSSRTTASDFSESFLETTLVSSVGEIFVWHCEYSFENSKFLGALKYIGPMENASKFTYVFKLSKDGNRQTVKFKNIAIKETDSFSEVFHEMDSCVTLDYSTIVRRFMNGTRLNYQLSVKICV</sequence>
<evidence type="ECO:0000256" key="5">
    <source>
        <dbReference type="ARBA" id="ARBA00022723"/>
    </source>
</evidence>
<keyword evidence="8 10" id="KW-0862">Zinc</keyword>
<dbReference type="UniPathway" id="UPA00143"/>
<dbReference type="EMBL" id="KK852463">
    <property type="protein sequence ID" value="KDR23394.1"/>
    <property type="molecule type" value="Genomic_DNA"/>
</dbReference>
<dbReference type="GO" id="GO:0005737">
    <property type="term" value="C:cytoplasm"/>
    <property type="evidence" value="ECO:0007669"/>
    <property type="project" value="InterPro"/>
</dbReference>
<accession>A0A067RU74</accession>
<dbReference type="SUPFAM" id="SSF49599">
    <property type="entry name" value="TRAF domain-like"/>
    <property type="match status" value="1"/>
</dbReference>
<evidence type="ECO:0000256" key="6">
    <source>
        <dbReference type="ARBA" id="ARBA00022771"/>
    </source>
</evidence>
<evidence type="ECO:0000256" key="3">
    <source>
        <dbReference type="ARBA" id="ARBA00009119"/>
    </source>
</evidence>
<dbReference type="PROSITE" id="PS50089">
    <property type="entry name" value="ZF_RING_2"/>
    <property type="match status" value="1"/>
</dbReference>
<comment type="function">
    <text evidence="10">E3 ubiquitin-protein ligase that mediates ubiquitination and subsequent proteasomal degradation of target proteins. E3 ubiquitin ligases accept ubiquitin from an E2 ubiquitin-conjugating enzyme in the form of a thioester and then directly transfers the ubiquitin to targeted substrates.</text>
</comment>
<evidence type="ECO:0000313" key="13">
    <source>
        <dbReference type="EMBL" id="KDR23394.1"/>
    </source>
</evidence>
<dbReference type="InterPro" id="IPR004162">
    <property type="entry name" value="SINA-like_animal"/>
</dbReference>
<comment type="pathway">
    <text evidence="2 10">Protein modification; protein ubiquitination.</text>
</comment>
<protein>
    <recommendedName>
        <fullName evidence="10">E3 ubiquitin-protein ligase</fullName>
        <ecNumber evidence="10">2.3.2.27</ecNumber>
    </recommendedName>
</protein>
<comment type="domain">
    <text evidence="10">The RING-type zinc finger domain is essential for ubiquitin ligase activity.</text>
</comment>
<name>A0A067RU74_ZOONE</name>
<dbReference type="AlphaFoldDB" id="A0A067RU74"/>
<dbReference type="Gene3D" id="2.60.210.10">
    <property type="entry name" value="Apoptosis, Tumor Necrosis Factor Receptor Associated Protein 2, Chain A"/>
    <property type="match status" value="1"/>
</dbReference>
<keyword evidence="14" id="KW-1185">Reference proteome</keyword>
<evidence type="ECO:0000256" key="8">
    <source>
        <dbReference type="ARBA" id="ARBA00022833"/>
    </source>
</evidence>
<evidence type="ECO:0000259" key="11">
    <source>
        <dbReference type="PROSITE" id="PS50089"/>
    </source>
</evidence>
<dbReference type="InterPro" id="IPR013083">
    <property type="entry name" value="Znf_RING/FYVE/PHD"/>
</dbReference>
<comment type="domain">
    <text evidence="10">The SBD domain (substrate-binding domain) mediates the interaction with substrate proteins. It is related to the TRAF family.</text>
</comment>
<dbReference type="SUPFAM" id="SSF57850">
    <property type="entry name" value="RING/U-box"/>
    <property type="match status" value="1"/>
</dbReference>
<dbReference type="GO" id="GO:0031624">
    <property type="term" value="F:ubiquitin conjugating enzyme binding"/>
    <property type="evidence" value="ECO:0007669"/>
    <property type="project" value="TreeGrafter"/>
</dbReference>
<evidence type="ECO:0000256" key="1">
    <source>
        <dbReference type="ARBA" id="ARBA00000900"/>
    </source>
</evidence>
<dbReference type="GO" id="GO:0061630">
    <property type="term" value="F:ubiquitin protein ligase activity"/>
    <property type="evidence" value="ECO:0007669"/>
    <property type="project" value="UniProtKB-EC"/>
</dbReference>
<dbReference type="InterPro" id="IPR018121">
    <property type="entry name" value="7-in-absentia-prot_TRAF-dom"/>
</dbReference>
<comment type="catalytic activity">
    <reaction evidence="1 10">
        <text>S-ubiquitinyl-[E2 ubiquitin-conjugating enzyme]-L-cysteine + [acceptor protein]-L-lysine = [E2 ubiquitin-conjugating enzyme]-L-cysteine + N(6)-ubiquitinyl-[acceptor protein]-L-lysine.</text>
        <dbReference type="EC" id="2.3.2.27"/>
    </reaction>
</comment>
<dbReference type="InterPro" id="IPR049548">
    <property type="entry name" value="Sina-like_RING"/>
</dbReference>
<feature type="domain" description="RING-type" evidence="11">
    <location>
        <begin position="20"/>
        <end position="57"/>
    </location>
</feature>
<comment type="similarity">
    <text evidence="3 10">Belongs to the SINA (Seven in absentia) family.</text>
</comment>
<evidence type="ECO:0000256" key="4">
    <source>
        <dbReference type="ARBA" id="ARBA00022679"/>
    </source>
</evidence>
<evidence type="ECO:0000259" key="12">
    <source>
        <dbReference type="PROSITE" id="PS51081"/>
    </source>
</evidence>
<keyword evidence="6 9" id="KW-0863">Zinc-finger</keyword>
<evidence type="ECO:0000313" key="14">
    <source>
        <dbReference type="Proteomes" id="UP000027135"/>
    </source>
</evidence>
<dbReference type="Pfam" id="PF03145">
    <property type="entry name" value="Sina_TRAF"/>
    <property type="match status" value="1"/>
</dbReference>
<dbReference type="OMA" id="HETICDY"/>
<keyword evidence="5 10" id="KW-0479">Metal-binding</keyword>
<proteinExistence type="inferred from homology"/>
<dbReference type="Proteomes" id="UP000027135">
    <property type="component" value="Unassembled WGS sequence"/>
</dbReference>
<organism evidence="13 14">
    <name type="scientific">Zootermopsis nevadensis</name>
    <name type="common">Dampwood termite</name>
    <dbReference type="NCBI Taxonomy" id="136037"/>
    <lineage>
        <taxon>Eukaryota</taxon>
        <taxon>Metazoa</taxon>
        <taxon>Ecdysozoa</taxon>
        <taxon>Arthropoda</taxon>
        <taxon>Hexapoda</taxon>
        <taxon>Insecta</taxon>
        <taxon>Pterygota</taxon>
        <taxon>Neoptera</taxon>
        <taxon>Polyneoptera</taxon>
        <taxon>Dictyoptera</taxon>
        <taxon>Blattodea</taxon>
        <taxon>Blattoidea</taxon>
        <taxon>Termitoidae</taxon>
        <taxon>Termopsidae</taxon>
        <taxon>Zootermopsis</taxon>
    </lineage>
</organism>
<dbReference type="InterPro" id="IPR013010">
    <property type="entry name" value="Znf_SIAH"/>
</dbReference>
<gene>
    <name evidence="13" type="ORF">L798_05359</name>
</gene>
<dbReference type="GO" id="GO:0016567">
    <property type="term" value="P:protein ubiquitination"/>
    <property type="evidence" value="ECO:0007669"/>
    <property type="project" value="UniProtKB-UniPathway"/>
</dbReference>
<dbReference type="GO" id="GO:0043161">
    <property type="term" value="P:proteasome-mediated ubiquitin-dependent protein catabolic process"/>
    <property type="evidence" value="ECO:0007669"/>
    <property type="project" value="TreeGrafter"/>
</dbReference>
<dbReference type="Pfam" id="PF21361">
    <property type="entry name" value="Sina_ZnF"/>
    <property type="match status" value="1"/>
</dbReference>
<dbReference type="Gene3D" id="3.30.40.10">
    <property type="entry name" value="Zinc/RING finger domain, C3HC4 (zinc finger)"/>
    <property type="match status" value="2"/>
</dbReference>
<dbReference type="EC" id="2.3.2.27" evidence="10"/>
<keyword evidence="7 10" id="KW-0833">Ubl conjugation pathway</keyword>
<dbReference type="PANTHER" id="PTHR45877:SF2">
    <property type="entry name" value="E3 UBIQUITIN-PROTEIN LIGASE SINA-RELATED"/>
    <property type="match status" value="1"/>
</dbReference>
<evidence type="ECO:0000256" key="10">
    <source>
        <dbReference type="RuleBase" id="RU201113"/>
    </source>
</evidence>
<dbReference type="GO" id="GO:0008270">
    <property type="term" value="F:zinc ion binding"/>
    <property type="evidence" value="ECO:0007669"/>
    <property type="project" value="UniProtKB-KW"/>
</dbReference>
<dbReference type="eggNOG" id="KOG3002">
    <property type="taxonomic scope" value="Eukaryota"/>
</dbReference>
<dbReference type="Pfam" id="PF21362">
    <property type="entry name" value="Sina_RING"/>
    <property type="match status" value="1"/>
</dbReference>
<keyword evidence="4" id="KW-0808">Transferase</keyword>